<feature type="compositionally biased region" description="Low complexity" evidence="1">
    <location>
        <begin position="628"/>
        <end position="643"/>
    </location>
</feature>
<feature type="compositionally biased region" description="Polar residues" evidence="1">
    <location>
        <begin position="437"/>
        <end position="455"/>
    </location>
</feature>
<dbReference type="OMA" id="LWEFEAQ"/>
<feature type="compositionally biased region" description="Basic and acidic residues" evidence="1">
    <location>
        <begin position="606"/>
        <end position="619"/>
    </location>
</feature>
<feature type="region of interest" description="Disordered" evidence="1">
    <location>
        <begin position="391"/>
        <end position="411"/>
    </location>
</feature>
<dbReference type="Proteomes" id="UP000030854">
    <property type="component" value="Unassembled WGS sequence"/>
</dbReference>
<dbReference type="EMBL" id="JNVN01003021">
    <property type="protein sequence ID" value="KHJ31286.1"/>
    <property type="molecule type" value="Genomic_DNA"/>
</dbReference>
<feature type="compositionally biased region" description="Basic residues" evidence="1">
    <location>
        <begin position="169"/>
        <end position="193"/>
    </location>
</feature>
<feature type="compositionally biased region" description="Polar residues" evidence="1">
    <location>
        <begin position="400"/>
        <end position="411"/>
    </location>
</feature>
<feature type="compositionally biased region" description="Low complexity" evidence="1">
    <location>
        <begin position="588"/>
        <end position="601"/>
    </location>
</feature>
<feature type="region of interest" description="Disordered" evidence="1">
    <location>
        <begin position="985"/>
        <end position="1066"/>
    </location>
</feature>
<feature type="compositionally biased region" description="Polar residues" evidence="1">
    <location>
        <begin position="249"/>
        <end position="263"/>
    </location>
</feature>
<reference evidence="2 3" key="1">
    <citation type="journal article" date="2014" name="BMC Genomics">
        <title>Adaptive genomic structural variation in the grape powdery mildew pathogen, Erysiphe necator.</title>
        <authorList>
            <person name="Jones L."/>
            <person name="Riaz S."/>
            <person name="Morales-Cruz A."/>
            <person name="Amrine K.C."/>
            <person name="McGuire B."/>
            <person name="Gubler W.D."/>
            <person name="Walker M.A."/>
            <person name="Cantu D."/>
        </authorList>
    </citation>
    <scope>NUCLEOTIDE SEQUENCE [LARGE SCALE GENOMIC DNA]</scope>
    <source>
        <strain evidence="3">c</strain>
    </source>
</reference>
<name>A0A0B1P321_UNCNE</name>
<sequence>MQYRYSSPDPLNDDSFISPTLPQILPRSRSRDTPSKKNKNKRQIFELDVGNDISPQKIRVTVEAGDDEVDNIIDLQRRPVSWQKKKVIACTQPTNDTSNQNIRNKLLATPVKARGRPIKSTSAASINKSVTKSKKSPSKIVPRDWSEVNNSKDGIIQFDSEIEEEPRKGKGRSKSRSRKQKSLPQSRSKKKNLRTNVTSLSNDREEIENQSHNKAIYETAQCNEFLQNAIIRVDSGPKLVNKNKRSHVADNSNLNQEDNNSIRSKIDHTNYPSPDSPKELLERDTEENVKNSSKLFYNQITKLDHNLEDSQKFIDSNVCAEYEESDTILESEEFSLISINSVPSLKEHLSTTNRDRTSSKTKSILVPPDSYQRLSTTIDRDKTADQEIHQSPNFLPKNLPHSNQNTTSKIPKNQNNEIQFKNDSNINTGDQIPLQESNNELELPQKNFTTRSLPNENRKEPLSTVTISDFKSVNTESIIQPNLSNLLNSAPEIQLLSQSSESINPSICRLPTPKKTSSIAGEVAQKLKNQVESNKFSVEESLKDQFDIFLDQPQTCSSPVDFKYYRNNGTPHQDVSRYTSRNTSNHQSTIFSSPSLPSLTSRRNQSSHDRRMRIFDKSITKSLSIPGNSSSPQRSNSNSNSLLSPFLSPFTDRESKLSRAVDQIPLSQKNCQEFLSQNHKDLKSGHTSEASALPDKLVSINDNQRLTLEARKNEMNSYSTYQDINSKATKTYAHEQNDISMGLKSKKLSSMSEQTYTSNFNSLSPRLGNNEEKDFDLLLETINSATPQALRPIELNKVLHELPNTPKSSSFRWLKTKKAASSDKFSELNNSTKKIQNFILPKKISASKRSGNSFDENMNVSNYQIPQKSNFRPVVSKKRDSSLTCLNLSPVEKLPETTENTCNLHPVTSNLKKSLQRHNSKTDSNDSLSSSGHDVFSPSSQSTGFSPRSKASLFSTETFHKTSSPRCRRQSSVLLNFMSQNHDITHKSSKDNLSSRSYSTDPKSSSIETSDSNKEKNLQENFPTGKQIHTNTKITPQNQKSPRTPTTSPTKSCLRSPLKSQTGSIAFPRSPSKVVTFVSSSPTPSSAYNVLSAKTWSRDHWILLDDIVQQWRLDSQRENSSAPERCAIQNQVQKPRFKSTRVKSHLLGKHISSAEGERMKLEQWHLEIVDQFRGAVPGWDEKVVAVRLFALLVGERVRAERDLAKKNSPRRKIFYS</sequence>
<dbReference type="AlphaFoldDB" id="A0A0B1P321"/>
<feature type="region of interest" description="Disordered" evidence="1">
    <location>
        <begin position="911"/>
        <end position="949"/>
    </location>
</feature>
<organism evidence="2 3">
    <name type="scientific">Uncinula necator</name>
    <name type="common">Grape powdery mildew</name>
    <dbReference type="NCBI Taxonomy" id="52586"/>
    <lineage>
        <taxon>Eukaryota</taxon>
        <taxon>Fungi</taxon>
        <taxon>Dikarya</taxon>
        <taxon>Ascomycota</taxon>
        <taxon>Pezizomycotina</taxon>
        <taxon>Leotiomycetes</taxon>
        <taxon>Erysiphales</taxon>
        <taxon>Erysiphaceae</taxon>
        <taxon>Erysiphe</taxon>
    </lineage>
</organism>
<dbReference type="HOGENOM" id="CLU_261292_0_0_1"/>
<feature type="region of interest" description="Disordered" evidence="1">
    <location>
        <begin position="1"/>
        <end position="43"/>
    </location>
</feature>
<evidence type="ECO:0000313" key="3">
    <source>
        <dbReference type="Proteomes" id="UP000030854"/>
    </source>
</evidence>
<proteinExistence type="predicted"/>
<accession>A0A0B1P321</accession>
<comment type="caution">
    <text evidence="2">The sequence shown here is derived from an EMBL/GenBank/DDBJ whole genome shotgun (WGS) entry which is preliminary data.</text>
</comment>
<gene>
    <name evidence="2" type="ORF">EV44_g3020</name>
</gene>
<evidence type="ECO:0000313" key="2">
    <source>
        <dbReference type="EMBL" id="KHJ31286.1"/>
    </source>
</evidence>
<feature type="region of interest" description="Disordered" evidence="1">
    <location>
        <begin position="246"/>
        <end position="285"/>
    </location>
</feature>
<feature type="compositionally biased region" description="Polar residues" evidence="1">
    <location>
        <begin position="567"/>
        <end position="587"/>
    </location>
</feature>
<feature type="region of interest" description="Disordered" evidence="1">
    <location>
        <begin position="437"/>
        <end position="460"/>
    </location>
</feature>
<feature type="compositionally biased region" description="Polar residues" evidence="1">
    <location>
        <begin position="1019"/>
        <end position="1039"/>
    </location>
</feature>
<dbReference type="STRING" id="52586.A0A0B1P321"/>
<keyword evidence="3" id="KW-1185">Reference proteome</keyword>
<feature type="compositionally biased region" description="Basic and acidic residues" evidence="1">
    <location>
        <begin position="276"/>
        <end position="285"/>
    </location>
</feature>
<feature type="compositionally biased region" description="Low complexity" evidence="1">
    <location>
        <begin position="1040"/>
        <end position="1052"/>
    </location>
</feature>
<feature type="region of interest" description="Disordered" evidence="1">
    <location>
        <begin position="111"/>
        <end position="208"/>
    </location>
</feature>
<evidence type="ECO:0000256" key="1">
    <source>
        <dbReference type="SAM" id="MobiDB-lite"/>
    </source>
</evidence>
<protein>
    <submittedName>
        <fullName evidence="2">Uncharacterized protein</fullName>
    </submittedName>
</protein>
<feature type="compositionally biased region" description="Polar residues" evidence="1">
    <location>
        <begin position="937"/>
        <end position="946"/>
    </location>
</feature>
<feature type="region of interest" description="Disordered" evidence="1">
    <location>
        <begin position="565"/>
        <end position="643"/>
    </location>
</feature>
<feature type="compositionally biased region" description="Polar residues" evidence="1">
    <location>
        <begin position="991"/>
        <end position="1010"/>
    </location>
</feature>